<evidence type="ECO:0000313" key="3">
    <source>
        <dbReference type="Proteomes" id="UP001652409"/>
    </source>
</evidence>
<dbReference type="Pfam" id="PF03979">
    <property type="entry name" value="Sigma70_r1_1"/>
    <property type="match status" value="1"/>
</dbReference>
<organism evidence="2 3">
    <name type="scientific">Blautia ammoniilytica</name>
    <dbReference type="NCBI Taxonomy" id="2981782"/>
    <lineage>
        <taxon>Bacteria</taxon>
        <taxon>Bacillati</taxon>
        <taxon>Bacillota</taxon>
        <taxon>Clostridia</taxon>
        <taxon>Lachnospirales</taxon>
        <taxon>Lachnospiraceae</taxon>
        <taxon>Blautia</taxon>
    </lineage>
</organism>
<dbReference type="RefSeq" id="WP_158422353.1">
    <property type="nucleotide sequence ID" value="NZ_JAOQJL010000033.1"/>
</dbReference>
<dbReference type="Gene3D" id="1.20.120.1810">
    <property type="match status" value="1"/>
</dbReference>
<gene>
    <name evidence="2" type="ORF">OCV61_14175</name>
</gene>
<dbReference type="EMBL" id="JAOQJL010000033">
    <property type="protein sequence ID" value="MCU6766541.1"/>
    <property type="molecule type" value="Genomic_DNA"/>
</dbReference>
<dbReference type="InterPro" id="IPR007127">
    <property type="entry name" value="RNA_pol_sigma_70_r1_1"/>
</dbReference>
<evidence type="ECO:0000259" key="1">
    <source>
        <dbReference type="Pfam" id="PF03979"/>
    </source>
</evidence>
<accession>A0ABT2TXM1</accession>
<name>A0ABT2TXM1_9FIRM</name>
<feature type="domain" description="RNA polymerase sigma factor 70 region 1.1" evidence="1">
    <location>
        <begin position="7"/>
        <end position="67"/>
    </location>
</feature>
<keyword evidence="3" id="KW-1185">Reference proteome</keyword>
<proteinExistence type="predicted"/>
<reference evidence="2 3" key="1">
    <citation type="journal article" date="2021" name="ISME Commun">
        <title>Automated analysis of genomic sequences facilitates high-throughput and comprehensive description of bacteria.</title>
        <authorList>
            <person name="Hitch T.C.A."/>
        </authorList>
    </citation>
    <scope>NUCLEOTIDE SEQUENCE [LARGE SCALE GENOMIC DNA]</scope>
    <source>
        <strain evidence="2 3">Sanger_23</strain>
    </source>
</reference>
<evidence type="ECO:0000313" key="2">
    <source>
        <dbReference type="EMBL" id="MCU6766541.1"/>
    </source>
</evidence>
<dbReference type="SUPFAM" id="SSF88946">
    <property type="entry name" value="Sigma2 domain of RNA polymerase sigma factors"/>
    <property type="match status" value="1"/>
</dbReference>
<dbReference type="InterPro" id="IPR013325">
    <property type="entry name" value="RNA_pol_sigma_r2"/>
</dbReference>
<dbReference type="Proteomes" id="UP001652409">
    <property type="component" value="Unassembled WGS sequence"/>
</dbReference>
<protein>
    <recommendedName>
        <fullName evidence="1">RNA polymerase sigma factor 70 region 1.1 domain-containing protein</fullName>
    </recommendedName>
</protein>
<comment type="caution">
    <text evidence="2">The sequence shown here is derived from an EMBL/GenBank/DDBJ whole genome shotgun (WGS) entry which is preliminary data.</text>
</comment>
<sequence length="246" mass="28132">MDVVKFQKRLQKLCSIAEENGQVLSQAQIRDCFQEMELETEQMVKMLQYLKTKGIQIQGAETEKCEEPKLQSGTRMPLTAEEKAYLQEYLNGLLTEEFEEQELLELFQRTAHGDALALGKLAQVYLPVAANMAAEMNCEEIHLADLIQEANVALLEALEQEKPQVKNDQWLRLQLRKGILAAIEEQTERKFQDDSLVARVEKLESAVKELTDDDGETRFTLDELAVILDMKTDEIRDVLRLTGDDK</sequence>